<dbReference type="PROSITE" id="PS51384">
    <property type="entry name" value="FAD_FR"/>
    <property type="match status" value="1"/>
</dbReference>
<dbReference type="EMBL" id="CP012365">
    <property type="protein sequence ID" value="AKX59653.1"/>
    <property type="molecule type" value="Genomic_DNA"/>
</dbReference>
<dbReference type="Proteomes" id="UP000063953">
    <property type="component" value="Chromosome"/>
</dbReference>
<organism evidence="6 7">
    <name type="scientific">Thiopseudomonas alkaliphila</name>
    <dbReference type="NCBI Taxonomy" id="1697053"/>
    <lineage>
        <taxon>Bacteria</taxon>
        <taxon>Pseudomonadati</taxon>
        <taxon>Pseudomonadota</taxon>
        <taxon>Gammaproteobacteria</taxon>
        <taxon>Pseudomonadales</taxon>
        <taxon>Pseudomonadaceae</taxon>
        <taxon>Thiopseudomonas</taxon>
    </lineage>
</organism>
<keyword evidence="7" id="KW-1185">Reference proteome</keyword>
<dbReference type="STRING" id="1697053.AKN87_09010"/>
<dbReference type="CDD" id="cd00207">
    <property type="entry name" value="fer2"/>
    <property type="match status" value="1"/>
</dbReference>
<dbReference type="Gene3D" id="3.40.50.80">
    <property type="entry name" value="Nucleotide-binding domain of ferredoxin-NADP reductase (FNR) module"/>
    <property type="match status" value="1"/>
</dbReference>
<dbReference type="AlphaFoldDB" id="A0A0K1XER4"/>
<dbReference type="SUPFAM" id="SSF63380">
    <property type="entry name" value="Riboflavin synthase domain-like"/>
    <property type="match status" value="1"/>
</dbReference>
<dbReference type="InterPro" id="IPR017938">
    <property type="entry name" value="Riboflavin_synthase-like_b-brl"/>
</dbReference>
<feature type="domain" description="2Fe-2S ferredoxin-type" evidence="4">
    <location>
        <begin position="1"/>
        <end position="84"/>
    </location>
</feature>
<evidence type="ECO:0000313" key="6">
    <source>
        <dbReference type="EMBL" id="AKX59653.1"/>
    </source>
</evidence>
<proteinExistence type="inferred from homology"/>
<dbReference type="CDD" id="cd06189">
    <property type="entry name" value="flavin_oxioreductase"/>
    <property type="match status" value="1"/>
</dbReference>
<protein>
    <submittedName>
        <fullName evidence="6">CDP-6-deoxy-delta-3,4-glucoseen reductase</fullName>
    </submittedName>
</protein>
<name>A0A0K1XER4_9GAMM</name>
<evidence type="ECO:0000256" key="2">
    <source>
        <dbReference type="ARBA" id="ARBA00023223"/>
    </source>
</evidence>
<dbReference type="PROSITE" id="PS51085">
    <property type="entry name" value="2FE2S_FER_2"/>
    <property type="match status" value="1"/>
</dbReference>
<dbReference type="SUPFAM" id="SSF54292">
    <property type="entry name" value="2Fe-2S ferredoxin-like"/>
    <property type="match status" value="1"/>
</dbReference>
<dbReference type="PANTHER" id="PTHR47354:SF7">
    <property type="entry name" value="NAD(P)H-FLAVIN REDUCTASE"/>
    <property type="match status" value="1"/>
</dbReference>
<dbReference type="Pfam" id="PF00175">
    <property type="entry name" value="NAD_binding_1"/>
    <property type="match status" value="1"/>
</dbReference>
<dbReference type="SUPFAM" id="SSF52343">
    <property type="entry name" value="Ferredoxin reductase-like, C-terminal NADP-linked domain"/>
    <property type="match status" value="1"/>
</dbReference>
<dbReference type="PANTHER" id="PTHR47354">
    <property type="entry name" value="NADH OXIDOREDUCTASE HCR"/>
    <property type="match status" value="1"/>
</dbReference>
<dbReference type="InterPro" id="IPR001433">
    <property type="entry name" value="OxRdtase_FAD/NAD-bd"/>
</dbReference>
<keyword evidence="2" id="KW-0455">Luminescence</keyword>
<dbReference type="RefSeq" id="WP_053100822.1">
    <property type="nucleotide sequence ID" value="NZ_CP012365.1"/>
</dbReference>
<comment type="similarity">
    <text evidence="3">Belongs to the Fre/LuxG FAD/NAD(P) flavoprotein oxidoreductase family.</text>
</comment>
<dbReference type="InterPro" id="IPR001041">
    <property type="entry name" value="2Fe-2S_ferredoxin-type"/>
</dbReference>
<gene>
    <name evidence="6" type="ORF">AKN88_06720</name>
</gene>
<reference evidence="6 7" key="1">
    <citation type="journal article" date="2015" name="Genome Announc.">
        <title>Genome Sequences of Oblitimonas alkaliphila gen. nov. sp. nov. (Proposed), a Novel Bacterium of the Pseudomonadaceae Family.</title>
        <authorList>
            <person name="Lauer A.C."/>
            <person name="Nicholson A.C."/>
            <person name="Humrighouse B.W."/>
            <person name="Emery B."/>
            <person name="Drobish A."/>
            <person name="Juieng P."/>
            <person name="Loparev V."/>
            <person name="McQuiston J.R."/>
        </authorList>
    </citation>
    <scope>NUCLEOTIDE SEQUENCE [LARGE SCALE GENOMIC DNA]</scope>
    <source>
        <strain evidence="6 7">E5571</strain>
    </source>
</reference>
<evidence type="ECO:0000313" key="7">
    <source>
        <dbReference type="Proteomes" id="UP000063953"/>
    </source>
</evidence>
<dbReference type="InterPro" id="IPR050415">
    <property type="entry name" value="MRET"/>
</dbReference>
<evidence type="ECO:0000259" key="4">
    <source>
        <dbReference type="PROSITE" id="PS51085"/>
    </source>
</evidence>
<keyword evidence="1" id="KW-0560">Oxidoreductase</keyword>
<dbReference type="Pfam" id="PF00111">
    <property type="entry name" value="Fer2"/>
    <property type="match status" value="1"/>
</dbReference>
<sequence>MEVTVKPAGYFAQLRPNERILDGFIRLGYQVPYSCRNGNCNLCTATIIQGRAQCVAQTYGARQTINTCRAIAVEDIILNWDSVLAPNELPVSRVFCQLTDIQALDGDVFRVQLLPPAGKPVRYFAGQYALVEREDGEVAAFSIASAPHQARYLELHILARDNAPQALLAYISAQQGATLSLPHGNVHSQQLAEDKPLLLIAAGTGMAQMHSILEHYRALGAQQPIHLYWGARQEADFYHVPNMDTWLSLPNLHYHKIVSHDQNWLGRKGLLFEAICEDIPQLEQYQVVVSGSPAMVYATQDALVAAGMRPEQMLSDVFAYAPRS</sequence>
<accession>A0A0K1XER4</accession>
<dbReference type="GO" id="GO:0008218">
    <property type="term" value="P:bioluminescence"/>
    <property type="evidence" value="ECO:0007669"/>
    <property type="project" value="UniProtKB-KW"/>
</dbReference>
<dbReference type="Gene3D" id="2.40.30.10">
    <property type="entry name" value="Translation factors"/>
    <property type="match status" value="1"/>
</dbReference>
<feature type="domain" description="FAD-binding FR-type" evidence="5">
    <location>
        <begin position="91"/>
        <end position="189"/>
    </location>
</feature>
<dbReference type="PRINTS" id="PR00410">
    <property type="entry name" value="PHEHYDRXLASE"/>
</dbReference>
<dbReference type="GO" id="GO:0051536">
    <property type="term" value="F:iron-sulfur cluster binding"/>
    <property type="evidence" value="ECO:0007669"/>
    <property type="project" value="InterPro"/>
</dbReference>
<dbReference type="InterPro" id="IPR036010">
    <property type="entry name" value="2Fe-2S_ferredoxin-like_sf"/>
</dbReference>
<dbReference type="Gene3D" id="3.10.20.30">
    <property type="match status" value="1"/>
</dbReference>
<evidence type="ECO:0000259" key="5">
    <source>
        <dbReference type="PROSITE" id="PS51384"/>
    </source>
</evidence>
<dbReference type="InterPro" id="IPR039261">
    <property type="entry name" value="FNR_nucleotide-bd"/>
</dbReference>
<dbReference type="GO" id="GO:0016491">
    <property type="term" value="F:oxidoreductase activity"/>
    <property type="evidence" value="ECO:0007669"/>
    <property type="project" value="UniProtKB-KW"/>
</dbReference>
<evidence type="ECO:0000256" key="1">
    <source>
        <dbReference type="ARBA" id="ARBA00023002"/>
    </source>
</evidence>
<dbReference type="InterPro" id="IPR012675">
    <property type="entry name" value="Beta-grasp_dom_sf"/>
</dbReference>
<dbReference type="InterPro" id="IPR017927">
    <property type="entry name" value="FAD-bd_FR_type"/>
</dbReference>
<evidence type="ECO:0000256" key="3">
    <source>
        <dbReference type="ARBA" id="ARBA00038177"/>
    </source>
</evidence>